<feature type="transmembrane region" description="Helical" evidence="3">
    <location>
        <begin position="429"/>
        <end position="450"/>
    </location>
</feature>
<dbReference type="InterPro" id="IPR028082">
    <property type="entry name" value="Peripla_BP_I"/>
</dbReference>
<dbReference type="InterPro" id="IPR027417">
    <property type="entry name" value="P-loop_NTPase"/>
</dbReference>
<evidence type="ECO:0000256" key="3">
    <source>
        <dbReference type="SAM" id="Phobius"/>
    </source>
</evidence>
<keyword evidence="2" id="KW-0732">Signal</keyword>
<dbReference type="EMBL" id="JAALHA020000019">
    <property type="protein sequence ID" value="MDR9898696.1"/>
    <property type="molecule type" value="Genomic_DNA"/>
</dbReference>
<reference evidence="6" key="1">
    <citation type="journal article" date="2021" name="Science">
        <title>Hunting the eagle killer: A cyanobacterial neurotoxin causes vacuolar myelinopathy.</title>
        <authorList>
            <person name="Breinlinger S."/>
            <person name="Phillips T.J."/>
            <person name="Haram B.N."/>
            <person name="Mares J."/>
            <person name="Martinez Yerena J.A."/>
            <person name="Hrouzek P."/>
            <person name="Sobotka R."/>
            <person name="Henderson W.M."/>
            <person name="Schmieder P."/>
            <person name="Williams S.M."/>
            <person name="Lauderdale J.D."/>
            <person name="Wilde H.D."/>
            <person name="Gerrin W."/>
            <person name="Kust A."/>
            <person name="Washington J.W."/>
            <person name="Wagner C."/>
            <person name="Geier B."/>
            <person name="Liebeke M."/>
            <person name="Enke H."/>
            <person name="Niedermeyer T.H.J."/>
            <person name="Wilde S.B."/>
        </authorList>
    </citation>
    <scope>NUCLEOTIDE SEQUENCE [LARGE SCALE GENOMIC DNA]</scope>
    <source>
        <strain evidence="6">Thurmond2011</strain>
    </source>
</reference>
<evidence type="ECO:0000256" key="2">
    <source>
        <dbReference type="ARBA" id="ARBA00022729"/>
    </source>
</evidence>
<evidence type="ECO:0000256" key="1">
    <source>
        <dbReference type="ARBA" id="ARBA00010062"/>
    </source>
</evidence>
<name>A0AAP5IC42_9CYAN</name>
<dbReference type="SUPFAM" id="SSF53822">
    <property type="entry name" value="Periplasmic binding protein-like I"/>
    <property type="match status" value="1"/>
</dbReference>
<protein>
    <submittedName>
        <fullName evidence="5">AAA-like domain-containing protein</fullName>
    </submittedName>
</protein>
<keyword evidence="6" id="KW-1185">Reference proteome</keyword>
<evidence type="ECO:0000313" key="6">
    <source>
        <dbReference type="Proteomes" id="UP000667802"/>
    </source>
</evidence>
<evidence type="ECO:0000259" key="4">
    <source>
        <dbReference type="Pfam" id="PF13458"/>
    </source>
</evidence>
<dbReference type="InterPro" id="IPR028081">
    <property type="entry name" value="Leu-bd"/>
</dbReference>
<feature type="domain" description="Leucine-binding protein" evidence="4">
    <location>
        <begin position="527"/>
        <end position="863"/>
    </location>
</feature>
<dbReference type="InterPro" id="IPR051010">
    <property type="entry name" value="BCAA_transport"/>
</dbReference>
<dbReference type="Pfam" id="PF13458">
    <property type="entry name" value="Peripla_BP_6"/>
    <property type="match status" value="1"/>
</dbReference>
<dbReference type="Gene3D" id="3.40.50.300">
    <property type="entry name" value="P-loop containing nucleotide triphosphate hydrolases"/>
    <property type="match status" value="1"/>
</dbReference>
<keyword evidence="3" id="KW-0472">Membrane</keyword>
<dbReference type="RefSeq" id="WP_208340035.1">
    <property type="nucleotide sequence ID" value="NZ_CAWQFN010000587.1"/>
</dbReference>
<sequence>MVYKYVFGATLPENDPTYVERQADNELYESLKAGQFCYVFNSRKTGKSSLRVQVMRRLKLEEFACTVIDLSMVGVQQVTIEQWYAGLANNLTKDFNLELNLRSWWREREWLPPLDRLREFIESVMLAQIERNIVIFIDEIDSVLSLNFPRDDFFAFIRACYTQRVDNLEYNRLTFCLLGVATPSDLIVDKQRTPFNIGRAIELTGFKLEEAKLSLIDGLKNFADNPEAVLKEVLEWTGGQPFLTQKLCQLIVDSQCLISAFNEAEWVKRFVEHQIIDNWESQDEPEHLRTIRDRVFRSRQRIGQLIGLYHRILQDGEVEADDSPEQMELRLSGLVVKQQGKLRVYNPIYKSVFDQSWVKKTLSTLRPYAEALEAWEASKYQDESRLLRGQALQDAQKWAADKRLSDQDYQFLYASQGSEKTKARQQRNIGFSIIAISIITYVIYLIGIWVNEAINRKNLLDRISSGNRILVKSNTNSKKEAGVQAFASGNFLKAADDFRNSLKTHHNDPESLIYLNNIQAGNGDALKIAVSVPIGSNVNVAQEILRGVAQAQDEVNGNRGINGKLLQVEIANDDNNPGTATQLAKEFVNDSNILAVVGHNASEVSITAAKVYQDKLVMISPTSFAKSLTESSNSKFSNNYIFRTVPSINFTARALSTYIVKKAHKTKIAICDDPDAIDNEAFRNEFVQDAPGVNLIYVSCNLANPNLNASKVIDDAIKNGADSLLLTPYIDRIQQAVKVAQANKGRLALFGSPTLYTYQTLFSGKDLHGLVISVFWSPDSTPDRTFIEKAKKLWGGNVTWRTAMAYDATKSIIEGLKGNPTREGLQKKLNQNFSIIGATGKVQFQQWGDRKDGAASLVQIQQGKKSGTGYDFRSL</sequence>
<dbReference type="Pfam" id="PF14516">
    <property type="entry name" value="AAA_35"/>
    <property type="match status" value="1"/>
</dbReference>
<proteinExistence type="inferred from homology"/>
<gene>
    <name evidence="5" type="ORF">G7B40_029675</name>
</gene>
<dbReference type="AlphaFoldDB" id="A0AAP5IC42"/>
<dbReference type="SUPFAM" id="SSF52540">
    <property type="entry name" value="P-loop containing nucleoside triphosphate hydrolases"/>
    <property type="match status" value="1"/>
</dbReference>
<dbReference type="CDD" id="cd06268">
    <property type="entry name" value="PBP1_ABC_transporter_LIVBP-like"/>
    <property type="match status" value="1"/>
</dbReference>
<dbReference type="PANTHER" id="PTHR30483:SF6">
    <property type="entry name" value="PERIPLASMIC BINDING PROTEIN OF ABC TRANSPORTER FOR NATURAL AMINO ACIDS"/>
    <property type="match status" value="1"/>
</dbReference>
<evidence type="ECO:0000313" key="5">
    <source>
        <dbReference type="EMBL" id="MDR9898696.1"/>
    </source>
</evidence>
<dbReference type="PANTHER" id="PTHR30483">
    <property type="entry name" value="LEUCINE-SPECIFIC-BINDING PROTEIN"/>
    <property type="match status" value="1"/>
</dbReference>
<dbReference type="Proteomes" id="UP000667802">
    <property type="component" value="Unassembled WGS sequence"/>
</dbReference>
<keyword evidence="3" id="KW-1133">Transmembrane helix</keyword>
<comment type="similarity">
    <text evidence="1">Belongs to the leucine-binding protein family.</text>
</comment>
<dbReference type="Gene3D" id="3.40.50.2300">
    <property type="match status" value="2"/>
</dbReference>
<organism evidence="5 6">
    <name type="scientific">Aetokthonos hydrillicola Thurmond2011</name>
    <dbReference type="NCBI Taxonomy" id="2712845"/>
    <lineage>
        <taxon>Bacteria</taxon>
        <taxon>Bacillati</taxon>
        <taxon>Cyanobacteriota</taxon>
        <taxon>Cyanophyceae</taxon>
        <taxon>Nostocales</taxon>
        <taxon>Hapalosiphonaceae</taxon>
        <taxon>Aetokthonos</taxon>
    </lineage>
</organism>
<comment type="caution">
    <text evidence="5">The sequence shown here is derived from an EMBL/GenBank/DDBJ whole genome shotgun (WGS) entry which is preliminary data.</text>
</comment>
<keyword evidence="3" id="KW-0812">Transmembrane</keyword>
<accession>A0AAP5IC42</accession>